<evidence type="ECO:0000256" key="1">
    <source>
        <dbReference type="ARBA" id="ARBA00005350"/>
    </source>
</evidence>
<dbReference type="InterPro" id="IPR005552">
    <property type="entry name" value="Scramblase"/>
</dbReference>
<dbReference type="InterPro" id="IPR025659">
    <property type="entry name" value="Tubby-like_C"/>
</dbReference>
<evidence type="ECO:0000256" key="3">
    <source>
        <dbReference type="SAM" id="MobiDB-lite"/>
    </source>
</evidence>
<protein>
    <recommendedName>
        <fullName evidence="2">Phospholipid scramblase</fullName>
    </recommendedName>
</protein>
<keyword evidence="2" id="KW-0564">Palmitate</keyword>
<keyword evidence="2" id="KW-0106">Calcium</keyword>
<dbReference type="GO" id="GO:0017128">
    <property type="term" value="F:phospholipid scramblase activity"/>
    <property type="evidence" value="ECO:0007669"/>
    <property type="project" value="InterPro"/>
</dbReference>
<feature type="compositionally biased region" description="Basic and acidic residues" evidence="3">
    <location>
        <begin position="8"/>
        <end position="19"/>
    </location>
</feature>
<dbReference type="Pfam" id="PF03803">
    <property type="entry name" value="Scramblase"/>
    <property type="match status" value="1"/>
</dbReference>
<organism evidence="4 5">
    <name type="scientific">Xyrichtys novacula</name>
    <name type="common">Pearly razorfish</name>
    <name type="synonym">Hemipteronotus novacula</name>
    <dbReference type="NCBI Taxonomy" id="13765"/>
    <lineage>
        <taxon>Eukaryota</taxon>
        <taxon>Metazoa</taxon>
        <taxon>Chordata</taxon>
        <taxon>Craniata</taxon>
        <taxon>Vertebrata</taxon>
        <taxon>Euteleostomi</taxon>
        <taxon>Actinopterygii</taxon>
        <taxon>Neopterygii</taxon>
        <taxon>Teleostei</taxon>
        <taxon>Neoteleostei</taxon>
        <taxon>Acanthomorphata</taxon>
        <taxon>Eupercaria</taxon>
        <taxon>Labriformes</taxon>
        <taxon>Labridae</taxon>
        <taxon>Xyrichtys</taxon>
    </lineage>
</organism>
<evidence type="ECO:0000313" key="5">
    <source>
        <dbReference type="Proteomes" id="UP001178508"/>
    </source>
</evidence>
<gene>
    <name evidence="4" type="ORF">XNOV1_A010615</name>
</gene>
<comment type="similarity">
    <text evidence="1 2">Belongs to the phospholipid scramblase family.</text>
</comment>
<sequence length="383" mass="41966">MVAFIIRSSERGGESRKCSWEGGVTEEQHRGTDSHRDPRSLPGSGDLFLKLQESIHTSFSHLLDMSAPGYPGVPHQPPYPMMNPGGHSVAPYPSGPGGYGDPSQAPPPGFNMAYNQGPPPVMFQPSQVGHGPAPGQEYGGHPAGITPAPAAAPAVAVGVPPGLEYLTQIDQILIHQKVELLEAFIGFETNNQYEIKNSLGQKIYKAKEKNDCCTRNCCGSLRSFDMKIKDNSDREVIRLIRPLRCVSCWCPCCLQEMEVQAPPGTTVGYIKQDWHPFVPKFSIQGANKETVMKLEGPCFACNCCGDVNFELKSKDGETPIGRISKQWSGLLKEVFTDTDNFGIQFPLDMDVKMKAVLMGACFLIDFMFFEKVGEANQRSTVFS</sequence>
<keyword evidence="5" id="KW-1185">Reference proteome</keyword>
<dbReference type="Proteomes" id="UP001178508">
    <property type="component" value="Chromosome 23"/>
</dbReference>
<evidence type="ECO:0000256" key="2">
    <source>
        <dbReference type="RuleBase" id="RU363116"/>
    </source>
</evidence>
<keyword evidence="2" id="KW-0449">Lipoprotein</keyword>
<dbReference type="GO" id="GO:0005886">
    <property type="term" value="C:plasma membrane"/>
    <property type="evidence" value="ECO:0007669"/>
    <property type="project" value="TreeGrafter"/>
</dbReference>
<comment type="function">
    <text evidence="2">May mediate accelerated ATP-independent bidirectional transbilayer migration of phospholipids upon binding calcium ions that results in a loss of phospholipid asymmetry in the plasma membrane.</text>
</comment>
<evidence type="ECO:0000313" key="4">
    <source>
        <dbReference type="EMBL" id="CAJ1086172.1"/>
    </source>
</evidence>
<reference evidence="4" key="1">
    <citation type="submission" date="2023-08" db="EMBL/GenBank/DDBJ databases">
        <authorList>
            <person name="Alioto T."/>
            <person name="Alioto T."/>
            <person name="Gomez Garrido J."/>
        </authorList>
    </citation>
    <scope>NUCLEOTIDE SEQUENCE</scope>
</reference>
<dbReference type="EMBL" id="OY660886">
    <property type="protein sequence ID" value="CAJ1086172.1"/>
    <property type="molecule type" value="Genomic_DNA"/>
</dbReference>
<accession>A0AAV1HJS3</accession>
<dbReference type="SUPFAM" id="SSF54518">
    <property type="entry name" value="Tubby C-terminal domain-like"/>
    <property type="match status" value="1"/>
</dbReference>
<dbReference type="PANTHER" id="PTHR23248">
    <property type="entry name" value="PHOSPHOLIPID SCRAMBLASE-RELATED"/>
    <property type="match status" value="1"/>
</dbReference>
<feature type="region of interest" description="Disordered" evidence="3">
    <location>
        <begin position="8"/>
        <end position="44"/>
    </location>
</feature>
<name>A0AAV1HJS3_XYRNO</name>
<feature type="compositionally biased region" description="Basic and acidic residues" evidence="3">
    <location>
        <begin position="26"/>
        <end position="39"/>
    </location>
</feature>
<dbReference type="PANTHER" id="PTHR23248:SF57">
    <property type="entry name" value="PHOSPHOLIPID SCRAMBLASE"/>
    <property type="match status" value="1"/>
</dbReference>
<dbReference type="AlphaFoldDB" id="A0AAV1HJS3"/>
<proteinExistence type="inferred from homology"/>
<comment type="cofactor">
    <cofactor evidence="2">
        <name>Ca(2+)</name>
        <dbReference type="ChEBI" id="CHEBI:29108"/>
    </cofactor>
</comment>